<evidence type="ECO:0000313" key="2">
    <source>
        <dbReference type="Proteomes" id="UP001145087"/>
    </source>
</evidence>
<evidence type="ECO:0000313" key="1">
    <source>
        <dbReference type="EMBL" id="MCY1719671.1"/>
    </source>
</evidence>
<gene>
    <name evidence="1" type="ORF">OU798_04920</name>
</gene>
<comment type="caution">
    <text evidence="1">The sequence shown here is derived from an EMBL/GenBank/DDBJ whole genome shotgun (WGS) entry which is preliminary data.</text>
</comment>
<evidence type="ECO:0008006" key="3">
    <source>
        <dbReference type="Google" id="ProtNLM"/>
    </source>
</evidence>
<organism evidence="1 2">
    <name type="scientific">Draconibacterium aestuarii</name>
    <dbReference type="NCBI Taxonomy" id="2998507"/>
    <lineage>
        <taxon>Bacteria</taxon>
        <taxon>Pseudomonadati</taxon>
        <taxon>Bacteroidota</taxon>
        <taxon>Bacteroidia</taxon>
        <taxon>Marinilabiliales</taxon>
        <taxon>Prolixibacteraceae</taxon>
        <taxon>Draconibacterium</taxon>
    </lineage>
</organism>
<proteinExistence type="predicted"/>
<dbReference type="AlphaFoldDB" id="A0A9X3J5P4"/>
<dbReference type="EMBL" id="JAPOHD010000009">
    <property type="protein sequence ID" value="MCY1719671.1"/>
    <property type="molecule type" value="Genomic_DNA"/>
</dbReference>
<sequence length="131" mass="15148">MELIVGIIVGLFTVLGLAFLVKVNRNRKKTNDEKESVSAPASDCCGAHEICEFDQIKMDESIIEYYDDEELDEFRNKSENEYTTSQIDQFREVLYTLKTDEIKKWLLSIERRNIALPSILMSEARFLMAEG</sequence>
<accession>A0A9X3J5P4</accession>
<dbReference type="RefSeq" id="WP_343332008.1">
    <property type="nucleotide sequence ID" value="NZ_JAPOHD010000009.1"/>
</dbReference>
<keyword evidence="2" id="KW-1185">Reference proteome</keyword>
<protein>
    <recommendedName>
        <fullName evidence="3">Phospholipase</fullName>
    </recommendedName>
</protein>
<reference evidence="1" key="1">
    <citation type="submission" date="2022-11" db="EMBL/GenBank/DDBJ databases">
        <title>Marilongibacter aestuarii gen. nov., sp. nov., isolated from tidal flat sediment.</title>
        <authorList>
            <person name="Jiayan W."/>
        </authorList>
    </citation>
    <scope>NUCLEOTIDE SEQUENCE</scope>
    <source>
        <strain evidence="1">Z1-6</strain>
    </source>
</reference>
<dbReference type="Proteomes" id="UP001145087">
    <property type="component" value="Unassembled WGS sequence"/>
</dbReference>
<name>A0A9X3J5P4_9BACT</name>